<proteinExistence type="predicted"/>
<keyword evidence="1" id="KW-0175">Coiled coil</keyword>
<evidence type="ECO:0000313" key="2">
    <source>
        <dbReference type="EMBL" id="MCM2579751.1"/>
    </source>
</evidence>
<comment type="caution">
    <text evidence="2">The sequence shown here is derived from an EMBL/GenBank/DDBJ whole genome shotgun (WGS) entry which is preliminary data.</text>
</comment>
<evidence type="ECO:0000256" key="1">
    <source>
        <dbReference type="SAM" id="Coils"/>
    </source>
</evidence>
<dbReference type="EMBL" id="JAMQGM010000046">
    <property type="protein sequence ID" value="MCM2579751.1"/>
    <property type="molecule type" value="Genomic_DNA"/>
</dbReference>
<sequence length="176" mass="18838">MRNPPPERVASALEPARAQLLRAARADAEAALALADREADDLLRRGDEEAETILAEARRAGEAEGADAARASLARARRTARERGLHERGAAYDELRARTVRRLRELMAGTGNGNPAGITMARRARRLLGPDAEVAEPPGGGLIARAEGRCVDYSPEALADRALARFGAEAETLWAP</sequence>
<accession>A0ABT0XB49</accession>
<reference evidence="2" key="1">
    <citation type="journal article" date="2023" name="Int. J. Syst. Evol. Microbiol.">
        <title>Streptomyces meridianus sp. nov. isolated from brackish water of the Tagus estuary in Alcochete, Portugal.</title>
        <authorList>
            <person name="Santos J.D.N."/>
            <person name="Klimek D."/>
            <person name="Calusinska M."/>
            <person name="Lobo Da Cunha A."/>
            <person name="Catita J."/>
            <person name="Goncalves H."/>
            <person name="Gonzalez I."/>
            <person name="Reyes F."/>
            <person name="Lage O.M."/>
        </authorList>
    </citation>
    <scope>NUCLEOTIDE SEQUENCE</scope>
    <source>
        <strain evidence="2">MTZ3.1</strain>
    </source>
</reference>
<protein>
    <submittedName>
        <fullName evidence="2">Uncharacterized protein</fullName>
    </submittedName>
</protein>
<dbReference type="Proteomes" id="UP001167160">
    <property type="component" value="Unassembled WGS sequence"/>
</dbReference>
<dbReference type="RefSeq" id="WP_251417941.1">
    <property type="nucleotide sequence ID" value="NZ_JAMQGM010000046.1"/>
</dbReference>
<organism evidence="2 3">
    <name type="scientific">Streptomyces meridianus</name>
    <dbReference type="NCBI Taxonomy" id="2938945"/>
    <lineage>
        <taxon>Bacteria</taxon>
        <taxon>Bacillati</taxon>
        <taxon>Actinomycetota</taxon>
        <taxon>Actinomycetes</taxon>
        <taxon>Kitasatosporales</taxon>
        <taxon>Streptomycetaceae</taxon>
        <taxon>Streptomyces</taxon>
    </lineage>
</organism>
<feature type="coiled-coil region" evidence="1">
    <location>
        <begin position="18"/>
        <end position="45"/>
    </location>
</feature>
<gene>
    <name evidence="2" type="ORF">M1E25_20785</name>
</gene>
<name>A0ABT0XB49_9ACTN</name>
<keyword evidence="3" id="KW-1185">Reference proteome</keyword>
<evidence type="ECO:0000313" key="3">
    <source>
        <dbReference type="Proteomes" id="UP001167160"/>
    </source>
</evidence>